<reference evidence="2 3" key="2">
    <citation type="submission" date="2018-11" db="EMBL/GenBank/DDBJ databases">
        <authorList>
            <consortium name="Pathogen Informatics"/>
        </authorList>
    </citation>
    <scope>NUCLEOTIDE SEQUENCE [LARGE SCALE GENOMIC DNA]</scope>
    <source>
        <strain evidence="2">Dakar</strain>
        <strain evidence="3">Dakar, Senegal</strain>
    </source>
</reference>
<feature type="region of interest" description="Disordered" evidence="1">
    <location>
        <begin position="81"/>
        <end position="126"/>
    </location>
</feature>
<evidence type="ECO:0000313" key="4">
    <source>
        <dbReference type="WBParaSite" id="SCUD_0001350001-mRNA-1"/>
    </source>
</evidence>
<feature type="compositionally biased region" description="Basic and acidic residues" evidence="1">
    <location>
        <begin position="102"/>
        <end position="126"/>
    </location>
</feature>
<keyword evidence="3" id="KW-1185">Reference proteome</keyword>
<organism evidence="4">
    <name type="scientific">Schistosoma curassoni</name>
    <dbReference type="NCBI Taxonomy" id="6186"/>
    <lineage>
        <taxon>Eukaryota</taxon>
        <taxon>Metazoa</taxon>
        <taxon>Spiralia</taxon>
        <taxon>Lophotrochozoa</taxon>
        <taxon>Platyhelminthes</taxon>
        <taxon>Trematoda</taxon>
        <taxon>Digenea</taxon>
        <taxon>Strigeidida</taxon>
        <taxon>Schistosomatoidea</taxon>
        <taxon>Schistosomatidae</taxon>
        <taxon>Schistosoma</taxon>
    </lineage>
</organism>
<name>A0A183KEQ3_9TREM</name>
<dbReference type="AlphaFoldDB" id="A0A183KEQ3"/>
<protein>
    <submittedName>
        <fullName evidence="4">BHLH domain-containing protein</fullName>
    </submittedName>
</protein>
<gene>
    <name evidence="2" type="ORF">SCUD_LOCUS13497</name>
</gene>
<dbReference type="Proteomes" id="UP000279833">
    <property type="component" value="Unassembled WGS sequence"/>
</dbReference>
<reference evidence="4" key="1">
    <citation type="submission" date="2016-06" db="UniProtKB">
        <authorList>
            <consortium name="WormBaseParasite"/>
        </authorList>
    </citation>
    <scope>IDENTIFICATION</scope>
</reference>
<dbReference type="EMBL" id="UZAK01035920">
    <property type="protein sequence ID" value="VDP52915.1"/>
    <property type="molecule type" value="Genomic_DNA"/>
</dbReference>
<sequence>MSKQLHCMRSKLEELSQPSSRRYKCLLTAVYVKYFRSVDRTLHHQQQPTVGENKPDCRGGRIQEKALEVDSTHIDESIQLHHKTGTHLDSSWPKRRKRKSKEHIIPRNADGYEKNEQELERTREAG</sequence>
<dbReference type="WBParaSite" id="SCUD_0001350001-mRNA-1">
    <property type="protein sequence ID" value="SCUD_0001350001-mRNA-1"/>
    <property type="gene ID" value="SCUD_0001350001"/>
</dbReference>
<evidence type="ECO:0000313" key="3">
    <source>
        <dbReference type="Proteomes" id="UP000279833"/>
    </source>
</evidence>
<evidence type="ECO:0000256" key="1">
    <source>
        <dbReference type="SAM" id="MobiDB-lite"/>
    </source>
</evidence>
<evidence type="ECO:0000313" key="2">
    <source>
        <dbReference type="EMBL" id="VDP52915.1"/>
    </source>
</evidence>
<accession>A0A183KEQ3</accession>
<proteinExistence type="predicted"/>